<sequence length="161" mass="18605">MECKKAVVKNADMSDDMQQCAVDIAAQAMIEYNIEKDIAAYIKKHFDKNYGPTWHCVVGKNFGRLYIPFTVVMIEGKEINKGYNMQEARQQFAVDLAVKAMDTYTVERDIARHIKNKFDETYGPNWHCIVGKNFGSYVTHEVNCFIYFYLQNYAVLLFKAG</sequence>
<protein>
    <recommendedName>
        <fullName evidence="13">Dynein light chain</fullName>
    </recommendedName>
</protein>
<keyword evidence="7" id="KW-0509">mRNA transport</keyword>
<dbReference type="GO" id="GO:0005634">
    <property type="term" value="C:nucleus"/>
    <property type="evidence" value="ECO:0007669"/>
    <property type="project" value="UniProtKB-SubCell"/>
</dbReference>
<dbReference type="InterPro" id="IPR019763">
    <property type="entry name" value="Dynein_light_1/2_CS"/>
</dbReference>
<dbReference type="Gene3D" id="3.30.740.10">
    <property type="entry name" value="Protein Inhibitor Of Neuronal Nitric Oxide Synthase"/>
    <property type="match status" value="2"/>
</dbReference>
<evidence type="ECO:0000313" key="14">
    <source>
        <dbReference type="EMBL" id="KGB33020.1"/>
    </source>
</evidence>
<evidence type="ECO:0000256" key="2">
    <source>
        <dbReference type="ARBA" id="ARBA00004245"/>
    </source>
</evidence>
<name>A0A094ZF18_SCHHA</name>
<evidence type="ECO:0000256" key="8">
    <source>
        <dbReference type="ARBA" id="ARBA00022927"/>
    </source>
</evidence>
<dbReference type="GO" id="GO:0005868">
    <property type="term" value="C:cytoplasmic dynein complex"/>
    <property type="evidence" value="ECO:0007669"/>
    <property type="project" value="TreeGrafter"/>
</dbReference>
<keyword evidence="9 13" id="KW-0243">Dynein</keyword>
<evidence type="ECO:0000256" key="1">
    <source>
        <dbReference type="ARBA" id="ARBA00004123"/>
    </source>
</evidence>
<dbReference type="InterPro" id="IPR037177">
    <property type="entry name" value="DLC_sf"/>
</dbReference>
<dbReference type="STRING" id="6185.A0A094ZF18"/>
<dbReference type="FunFam" id="3.30.740.10:FF:000005">
    <property type="entry name" value="Dynein light chain"/>
    <property type="match status" value="2"/>
</dbReference>
<keyword evidence="11 13" id="KW-0206">Cytoskeleton</keyword>
<keyword evidence="5 13" id="KW-0963">Cytoplasm</keyword>
<gene>
    <name evidence="14" type="ORF">MS3_01176</name>
</gene>
<keyword evidence="6 13" id="KW-0493">Microtubule</keyword>
<dbReference type="GO" id="GO:0051028">
    <property type="term" value="P:mRNA transport"/>
    <property type="evidence" value="ECO:0007669"/>
    <property type="project" value="UniProtKB-KW"/>
</dbReference>
<keyword evidence="10 13" id="KW-0505">Motor protein</keyword>
<dbReference type="Pfam" id="PF01221">
    <property type="entry name" value="Dynein_light"/>
    <property type="match status" value="2"/>
</dbReference>
<keyword evidence="8" id="KW-0653">Protein transport</keyword>
<evidence type="ECO:0000256" key="9">
    <source>
        <dbReference type="ARBA" id="ARBA00023017"/>
    </source>
</evidence>
<keyword evidence="4" id="KW-0813">Transport</keyword>
<dbReference type="GO" id="GO:0015031">
    <property type="term" value="P:protein transport"/>
    <property type="evidence" value="ECO:0007669"/>
    <property type="project" value="UniProtKB-KW"/>
</dbReference>
<dbReference type="PROSITE" id="PS01239">
    <property type="entry name" value="DYNEIN_LIGHT_1"/>
    <property type="match status" value="1"/>
</dbReference>
<dbReference type="PANTHER" id="PTHR11886:SF35">
    <property type="entry name" value="DYNEIN LIGHT CHAIN"/>
    <property type="match status" value="1"/>
</dbReference>
<reference evidence="14" key="1">
    <citation type="journal article" date="2012" name="Nat. Genet.">
        <title>Whole-genome sequence of Schistosoma haematobium.</title>
        <authorList>
            <person name="Young N.D."/>
            <person name="Jex A.R."/>
            <person name="Li B."/>
            <person name="Liu S."/>
            <person name="Yang L."/>
            <person name="Xiong Z."/>
            <person name="Li Y."/>
            <person name="Cantacessi C."/>
            <person name="Hall R.S."/>
            <person name="Xu X."/>
            <person name="Chen F."/>
            <person name="Wu X."/>
            <person name="Zerlotini A."/>
            <person name="Oliveira G."/>
            <person name="Hofmann A."/>
            <person name="Zhang G."/>
            <person name="Fang X."/>
            <person name="Kang Y."/>
            <person name="Campbell B.E."/>
            <person name="Loukas A."/>
            <person name="Ranganathan S."/>
            <person name="Rollinson D."/>
            <person name="Rinaldi G."/>
            <person name="Brindley P.J."/>
            <person name="Yang H."/>
            <person name="Wang J."/>
            <person name="Wang J."/>
            <person name="Gasser R.B."/>
        </authorList>
    </citation>
    <scope>NUCLEOTIDE SEQUENCE [LARGE SCALE GENOMIC DNA]</scope>
</reference>
<dbReference type="GO" id="GO:0005874">
    <property type="term" value="C:microtubule"/>
    <property type="evidence" value="ECO:0007669"/>
    <property type="project" value="UniProtKB-KW"/>
</dbReference>
<dbReference type="EMBL" id="KL250527">
    <property type="protein sequence ID" value="KGB33020.1"/>
    <property type="molecule type" value="Genomic_DNA"/>
</dbReference>
<evidence type="ECO:0000256" key="11">
    <source>
        <dbReference type="ARBA" id="ARBA00023212"/>
    </source>
</evidence>
<dbReference type="InterPro" id="IPR001372">
    <property type="entry name" value="Dynein_light_chain_typ-1/2"/>
</dbReference>
<organism evidence="14">
    <name type="scientific">Schistosoma haematobium</name>
    <name type="common">Blood fluke</name>
    <dbReference type="NCBI Taxonomy" id="6185"/>
    <lineage>
        <taxon>Eukaryota</taxon>
        <taxon>Metazoa</taxon>
        <taxon>Spiralia</taxon>
        <taxon>Lophotrochozoa</taxon>
        <taxon>Platyhelminthes</taxon>
        <taxon>Trematoda</taxon>
        <taxon>Digenea</taxon>
        <taxon>Strigeidida</taxon>
        <taxon>Schistosomatoidea</taxon>
        <taxon>Schistosomatidae</taxon>
        <taxon>Schistosoma</taxon>
    </lineage>
</organism>
<comment type="similarity">
    <text evidence="3 13">Belongs to the dynein light chain family.</text>
</comment>
<evidence type="ECO:0000256" key="3">
    <source>
        <dbReference type="ARBA" id="ARBA00010156"/>
    </source>
</evidence>
<feature type="non-terminal residue" evidence="14">
    <location>
        <position position="161"/>
    </location>
</feature>
<dbReference type="SMART" id="SM01375">
    <property type="entry name" value="Dynein_light"/>
    <property type="match status" value="2"/>
</dbReference>
<keyword evidence="12" id="KW-0539">Nucleus</keyword>
<proteinExistence type="inferred from homology"/>
<evidence type="ECO:0000256" key="7">
    <source>
        <dbReference type="ARBA" id="ARBA00022816"/>
    </source>
</evidence>
<dbReference type="PANTHER" id="PTHR11886">
    <property type="entry name" value="DYNEIN LIGHT CHAIN"/>
    <property type="match status" value="1"/>
</dbReference>
<evidence type="ECO:0000256" key="10">
    <source>
        <dbReference type="ARBA" id="ARBA00023175"/>
    </source>
</evidence>
<dbReference type="CDD" id="cd21452">
    <property type="entry name" value="DLC-like_DYNLL1_DYNLL2"/>
    <property type="match status" value="1"/>
</dbReference>
<evidence type="ECO:0000256" key="4">
    <source>
        <dbReference type="ARBA" id="ARBA00022448"/>
    </source>
</evidence>
<accession>A0A094ZF18</accession>
<dbReference type="AlphaFoldDB" id="A0A094ZF18"/>
<evidence type="ECO:0000256" key="13">
    <source>
        <dbReference type="RuleBase" id="RU365010"/>
    </source>
</evidence>
<evidence type="ECO:0000256" key="12">
    <source>
        <dbReference type="ARBA" id="ARBA00023242"/>
    </source>
</evidence>
<dbReference type="GO" id="GO:0045505">
    <property type="term" value="F:dynein intermediate chain binding"/>
    <property type="evidence" value="ECO:0007669"/>
    <property type="project" value="TreeGrafter"/>
</dbReference>
<dbReference type="SUPFAM" id="SSF54648">
    <property type="entry name" value="DLC"/>
    <property type="match status" value="2"/>
</dbReference>
<dbReference type="GO" id="GO:0007017">
    <property type="term" value="P:microtubule-based process"/>
    <property type="evidence" value="ECO:0007669"/>
    <property type="project" value="InterPro"/>
</dbReference>
<evidence type="ECO:0000256" key="6">
    <source>
        <dbReference type="ARBA" id="ARBA00022701"/>
    </source>
</evidence>
<comment type="subcellular location">
    <subcellularLocation>
        <location evidence="2 13">Cytoplasm</location>
        <location evidence="2 13">Cytoskeleton</location>
    </subcellularLocation>
    <subcellularLocation>
        <location evidence="1">Nucleus</location>
    </subcellularLocation>
</comment>
<evidence type="ECO:0000256" key="5">
    <source>
        <dbReference type="ARBA" id="ARBA00022490"/>
    </source>
</evidence>